<evidence type="ECO:0000256" key="4">
    <source>
        <dbReference type="ARBA" id="ARBA00022679"/>
    </source>
</evidence>
<keyword evidence="12" id="KW-1185">Reference proteome</keyword>
<dbReference type="FunFam" id="3.40.50.300:FF:000522">
    <property type="entry name" value="Gluconokinase"/>
    <property type="match status" value="1"/>
</dbReference>
<dbReference type="EC" id="2.7.1.12" evidence="3 10"/>
<dbReference type="Proteomes" id="UP000292935">
    <property type="component" value="Unassembled WGS sequence"/>
</dbReference>
<dbReference type="Gene3D" id="3.40.50.300">
    <property type="entry name" value="P-loop containing nucleotide triphosphate hydrolases"/>
    <property type="match status" value="1"/>
</dbReference>
<dbReference type="GO" id="GO:0046316">
    <property type="term" value="F:gluconokinase activity"/>
    <property type="evidence" value="ECO:0007669"/>
    <property type="project" value="UniProtKB-EC"/>
</dbReference>
<dbReference type="SUPFAM" id="SSF52540">
    <property type="entry name" value="P-loop containing nucleoside triphosphate hydrolases"/>
    <property type="match status" value="1"/>
</dbReference>
<evidence type="ECO:0000256" key="7">
    <source>
        <dbReference type="ARBA" id="ARBA00022840"/>
    </source>
</evidence>
<dbReference type="PANTHER" id="PTHR43442">
    <property type="entry name" value="GLUCONOKINASE-RELATED"/>
    <property type="match status" value="1"/>
</dbReference>
<dbReference type="GO" id="GO:0019521">
    <property type="term" value="P:D-gluconate metabolic process"/>
    <property type="evidence" value="ECO:0007669"/>
    <property type="project" value="UniProtKB-KW"/>
</dbReference>
<dbReference type="Pfam" id="PF13671">
    <property type="entry name" value="AAA_33"/>
    <property type="match status" value="1"/>
</dbReference>
<dbReference type="AlphaFoldDB" id="A0A4Q2JUX8"/>
<sequence>MATLHGEQVAIVVMGVAGSGKSTLAAALAERLGAVFIEADHLHSPDAKARMASGVPLTDDDRRPWLARVAASIREQDAAGHAVVVACSALRRSYRDALRRDSGTDLAFVHLHGSEARLAERIGQRAGHFMPATMLASQLATLECLEADEGGHVVSIELPIGEAADLAVTLISRPWTNE</sequence>
<evidence type="ECO:0000256" key="5">
    <source>
        <dbReference type="ARBA" id="ARBA00022741"/>
    </source>
</evidence>
<dbReference type="OrthoDB" id="9795716at2"/>
<dbReference type="GO" id="GO:0005737">
    <property type="term" value="C:cytoplasm"/>
    <property type="evidence" value="ECO:0007669"/>
    <property type="project" value="TreeGrafter"/>
</dbReference>
<keyword evidence="4 10" id="KW-0808">Transferase</keyword>
<evidence type="ECO:0000256" key="1">
    <source>
        <dbReference type="ARBA" id="ARBA00004761"/>
    </source>
</evidence>
<dbReference type="RefSeq" id="WP_129230374.1">
    <property type="nucleotide sequence ID" value="NZ_SDPO01000001.1"/>
</dbReference>
<dbReference type="EMBL" id="SDPO01000001">
    <property type="protein sequence ID" value="RXZ50579.1"/>
    <property type="molecule type" value="Genomic_DNA"/>
</dbReference>
<keyword evidence="8" id="KW-0311">Gluconate utilization</keyword>
<dbReference type="GO" id="GO:0005524">
    <property type="term" value="F:ATP binding"/>
    <property type="evidence" value="ECO:0007669"/>
    <property type="project" value="UniProtKB-KW"/>
</dbReference>
<keyword evidence="6 10" id="KW-0418">Kinase</keyword>
<evidence type="ECO:0000256" key="3">
    <source>
        <dbReference type="ARBA" id="ARBA00012054"/>
    </source>
</evidence>
<dbReference type="PANTHER" id="PTHR43442:SF3">
    <property type="entry name" value="GLUCONOKINASE-RELATED"/>
    <property type="match status" value="1"/>
</dbReference>
<comment type="catalytic activity">
    <reaction evidence="9 10">
        <text>D-gluconate + ATP = 6-phospho-D-gluconate + ADP + H(+)</text>
        <dbReference type="Rhea" id="RHEA:19433"/>
        <dbReference type="ChEBI" id="CHEBI:15378"/>
        <dbReference type="ChEBI" id="CHEBI:18391"/>
        <dbReference type="ChEBI" id="CHEBI:30616"/>
        <dbReference type="ChEBI" id="CHEBI:58759"/>
        <dbReference type="ChEBI" id="CHEBI:456216"/>
        <dbReference type="EC" id="2.7.1.12"/>
    </reaction>
</comment>
<gene>
    <name evidence="11" type="ORF">ESP57_01855</name>
</gene>
<accession>A0A4Q2JUX8</accession>
<dbReference type="InterPro" id="IPR006001">
    <property type="entry name" value="Therm_gnt_kin"/>
</dbReference>
<dbReference type="CDD" id="cd02021">
    <property type="entry name" value="GntK"/>
    <property type="match status" value="1"/>
</dbReference>
<keyword evidence="5 10" id="KW-0547">Nucleotide-binding</keyword>
<evidence type="ECO:0000256" key="10">
    <source>
        <dbReference type="RuleBase" id="RU363066"/>
    </source>
</evidence>
<proteinExistence type="inferred from homology"/>
<evidence type="ECO:0000256" key="8">
    <source>
        <dbReference type="ARBA" id="ARBA00023064"/>
    </source>
</evidence>
<name>A0A4Q2JUX8_9MICO</name>
<evidence type="ECO:0000313" key="11">
    <source>
        <dbReference type="EMBL" id="RXZ50579.1"/>
    </source>
</evidence>
<evidence type="ECO:0000256" key="2">
    <source>
        <dbReference type="ARBA" id="ARBA00008420"/>
    </source>
</evidence>
<evidence type="ECO:0000256" key="6">
    <source>
        <dbReference type="ARBA" id="ARBA00022777"/>
    </source>
</evidence>
<dbReference type="InterPro" id="IPR027417">
    <property type="entry name" value="P-loop_NTPase"/>
</dbReference>
<reference evidence="11 12" key="1">
    <citation type="submission" date="2019-01" db="EMBL/GenBank/DDBJ databases">
        <authorList>
            <person name="Li J."/>
        </authorList>
    </citation>
    <scope>NUCLEOTIDE SEQUENCE [LARGE SCALE GENOMIC DNA]</scope>
    <source>
        <strain evidence="11 12">CCUG 35506</strain>
    </source>
</reference>
<organism evidence="11 12">
    <name type="scientific">Agromyces fucosus</name>
    <dbReference type="NCBI Taxonomy" id="41985"/>
    <lineage>
        <taxon>Bacteria</taxon>
        <taxon>Bacillati</taxon>
        <taxon>Actinomycetota</taxon>
        <taxon>Actinomycetes</taxon>
        <taxon>Micrococcales</taxon>
        <taxon>Microbacteriaceae</taxon>
        <taxon>Agromyces</taxon>
    </lineage>
</organism>
<comment type="similarity">
    <text evidence="2 10">Belongs to the gluconokinase GntK/GntV family.</text>
</comment>
<evidence type="ECO:0000256" key="9">
    <source>
        <dbReference type="ARBA" id="ARBA00048090"/>
    </source>
</evidence>
<dbReference type="NCBIfam" id="TIGR01313">
    <property type="entry name" value="therm_gnt_kin"/>
    <property type="match status" value="1"/>
</dbReference>
<comment type="caution">
    <text evidence="11">The sequence shown here is derived from an EMBL/GenBank/DDBJ whole genome shotgun (WGS) entry which is preliminary data.</text>
</comment>
<comment type="pathway">
    <text evidence="1">Carbohydrate acid metabolism.</text>
</comment>
<evidence type="ECO:0000313" key="12">
    <source>
        <dbReference type="Proteomes" id="UP000292935"/>
    </source>
</evidence>
<protein>
    <recommendedName>
        <fullName evidence="3 10">Gluconokinase</fullName>
        <ecNumber evidence="3 10">2.7.1.12</ecNumber>
    </recommendedName>
</protein>
<keyword evidence="7 10" id="KW-0067">ATP-binding</keyword>